<keyword evidence="2" id="KW-1185">Reference proteome</keyword>
<evidence type="ECO:0000313" key="2">
    <source>
        <dbReference type="Proteomes" id="UP000618319"/>
    </source>
</evidence>
<dbReference type="EMBL" id="PSKQ01000019">
    <property type="protein sequence ID" value="MBE8721197.1"/>
    <property type="molecule type" value="Genomic_DNA"/>
</dbReference>
<protein>
    <recommendedName>
        <fullName evidence="3">SusE outer membrane protein domain-containing protein</fullName>
    </recommendedName>
</protein>
<dbReference type="Gene3D" id="2.60.40.3620">
    <property type="match status" value="1"/>
</dbReference>
<name>A0ABR9T864_9SPHI</name>
<evidence type="ECO:0008006" key="3">
    <source>
        <dbReference type="Google" id="ProtNLM"/>
    </source>
</evidence>
<accession>A0ABR9T864</accession>
<proteinExistence type="predicted"/>
<gene>
    <name evidence="1" type="ORF">C4F40_10725</name>
</gene>
<sequence length="377" mass="42965">MLSNLVMKKLVYMLGVLLFFSCKESEPVMPQLEDLIAAYREDDAIRLEVSSTKISLEPIKRREQALLVTWEPLREIESHYPVRYLFKMDVTENNFTTSIPLEEMPEGVFFKSYTHDELNHLIRNFWYKVGGDDVRISVRVIAQVQSDAKFIKPLYSTLDVNLTPFQLDSKPLFLYGSAMGAGNTNMIDMQEAIQGEIYTWRGLLHPGSFKIAKVMDQSFPAFVKDGEDGLKVSESAADDDEGFKITKQGNYAILLDRINLKIYITEIPYLRVYFGGSATPTGWNTPPLMNWDMYKPNVCTLTTSLAAGEVKFSTEPNFSTATLQLRPWRPNASIAQDNDVLASVLQDWKWRVNADEAGMYTIILDVKSMKVQFIKLD</sequence>
<organism evidence="1 2">
    <name type="scientific">Sphingobacterium pedocola</name>
    <dbReference type="NCBI Taxonomy" id="2082722"/>
    <lineage>
        <taxon>Bacteria</taxon>
        <taxon>Pseudomonadati</taxon>
        <taxon>Bacteroidota</taxon>
        <taxon>Sphingobacteriia</taxon>
        <taxon>Sphingobacteriales</taxon>
        <taxon>Sphingobacteriaceae</taxon>
        <taxon>Sphingobacterium</taxon>
    </lineage>
</organism>
<comment type="caution">
    <text evidence="1">The sequence shown here is derived from an EMBL/GenBank/DDBJ whole genome shotgun (WGS) entry which is preliminary data.</text>
</comment>
<evidence type="ECO:0000313" key="1">
    <source>
        <dbReference type="EMBL" id="MBE8721197.1"/>
    </source>
</evidence>
<dbReference type="Proteomes" id="UP000618319">
    <property type="component" value="Unassembled WGS sequence"/>
</dbReference>
<reference evidence="1 2" key="1">
    <citation type="submission" date="2018-02" db="EMBL/GenBank/DDBJ databases">
        <title>Sphingobacterium KA21.</title>
        <authorList>
            <person name="Vasarhelyi B.M."/>
            <person name="Deshmukh S."/>
            <person name="Balint B."/>
            <person name="Kukolya J."/>
        </authorList>
    </citation>
    <scope>NUCLEOTIDE SEQUENCE [LARGE SCALE GENOMIC DNA]</scope>
    <source>
        <strain evidence="1 2">Ka21</strain>
    </source>
</reference>